<dbReference type="SUPFAM" id="SSF51569">
    <property type="entry name" value="Aldolase"/>
    <property type="match status" value="1"/>
</dbReference>
<reference evidence="2 3" key="1">
    <citation type="journal article" date="2007" name="Science">
        <title>Sea anemone genome reveals ancestral eumetazoan gene repertoire and genomic organization.</title>
        <authorList>
            <person name="Putnam N.H."/>
            <person name="Srivastava M."/>
            <person name="Hellsten U."/>
            <person name="Dirks B."/>
            <person name="Chapman J."/>
            <person name="Salamov A."/>
            <person name="Terry A."/>
            <person name="Shapiro H."/>
            <person name="Lindquist E."/>
            <person name="Kapitonov V.V."/>
            <person name="Jurka J."/>
            <person name="Genikhovich G."/>
            <person name="Grigoriev I.V."/>
            <person name="Lucas S.M."/>
            <person name="Steele R.E."/>
            <person name="Finnerty J.R."/>
            <person name="Technau U."/>
            <person name="Martindale M.Q."/>
            <person name="Rokhsar D.S."/>
        </authorList>
    </citation>
    <scope>NUCLEOTIDE SEQUENCE [LARGE SCALE GENOMIC DNA]</scope>
    <source>
        <strain evidence="3">CH2 X CH6</strain>
    </source>
</reference>
<dbReference type="PhylomeDB" id="A7SN52"/>
<feature type="transmembrane region" description="Helical" evidence="1">
    <location>
        <begin position="497"/>
        <end position="518"/>
    </location>
</feature>
<feature type="transmembrane region" description="Helical" evidence="1">
    <location>
        <begin position="406"/>
        <end position="424"/>
    </location>
</feature>
<evidence type="ECO:0000256" key="1">
    <source>
        <dbReference type="SAM" id="Phobius"/>
    </source>
</evidence>
<gene>
    <name evidence="2" type="ORF">NEMVEDRAFT_v1g246312</name>
</gene>
<keyword evidence="1" id="KW-0812">Transmembrane</keyword>
<protein>
    <submittedName>
        <fullName evidence="2">Uncharacterized protein</fullName>
    </submittedName>
</protein>
<dbReference type="PANTHER" id="PTHR34723">
    <property type="entry name" value="PROTEIN CBG17025"/>
    <property type="match status" value="1"/>
</dbReference>
<dbReference type="InterPro" id="IPR013785">
    <property type="entry name" value="Aldolase_TIM"/>
</dbReference>
<dbReference type="AlphaFoldDB" id="A7SN52"/>
<dbReference type="EMBL" id="DS469717">
    <property type="protein sequence ID" value="EDO34854.1"/>
    <property type="molecule type" value="Genomic_DNA"/>
</dbReference>
<dbReference type="eggNOG" id="ENOG502QUTJ">
    <property type="taxonomic scope" value="Eukaryota"/>
</dbReference>
<feature type="transmembrane region" description="Helical" evidence="1">
    <location>
        <begin position="530"/>
        <end position="551"/>
    </location>
</feature>
<proteinExistence type="predicted"/>
<dbReference type="PANTHER" id="PTHR34723:SF7">
    <property type="match status" value="1"/>
</dbReference>
<organism evidence="2 3">
    <name type="scientific">Nematostella vectensis</name>
    <name type="common">Starlet sea anemone</name>
    <dbReference type="NCBI Taxonomy" id="45351"/>
    <lineage>
        <taxon>Eukaryota</taxon>
        <taxon>Metazoa</taxon>
        <taxon>Cnidaria</taxon>
        <taxon>Anthozoa</taxon>
        <taxon>Hexacorallia</taxon>
        <taxon>Actiniaria</taxon>
        <taxon>Edwardsiidae</taxon>
        <taxon>Nematostella</taxon>
    </lineage>
</organism>
<sequence>MAPPFQRQLRQARQALQETNKERETLRNLDIFVLDNTLRETTVGQLRGHTIDNKWAIYDQVKKIGFEHMIVASFNHMTRLGDTFIKQLHERGEDMTLKYAFTEFLEKIDENRVPIPDLIPVGMRKMKELGIGNAIIEIDLVYNGIDYKKFTINKICDLLLERFRWIRANLNSKDPKIFVNLRDFFDAINKRPRRILKVVNYLSTLPPEDRPFGIVYEESGKNFPETVGVWTRVIRDEMDRCGFQDGHLLVHVHEQWGMQDVTQLRCLANGANGIWAGLSKEGASMGHACSSVTLMNLVRMGNKKVLKKFNCEELRNAAIAVTRIVTGRDPDPLQPIYGSRALDMVFGIDQFAPDSKEFSMAAFFGEEPVMRITTLASAAMIALRLKRLFGEDPQFTEGQGERMKEAFLLGFLCTTLLPGVFIEFPEYYPTSRRSFRVSCVLPYFQAFFPGFLCTTLLPGVLTGFPVYYPKSRRSYRVSCVLPYFQAFFSVLPYFQAFFPGFLCTTLLPGVLTGFPVYYSTSRRSYRVSCVLPYFQAFLPGFLCTTLLPGVLSGFPVYYPTSRRSYRVSCVLPYFQAFLPGFLCTTLLPGVLSGFSCPWR</sequence>
<dbReference type="InParanoid" id="A7SN52"/>
<evidence type="ECO:0000313" key="3">
    <source>
        <dbReference type="Proteomes" id="UP000001593"/>
    </source>
</evidence>
<feature type="transmembrane region" description="Helical" evidence="1">
    <location>
        <begin position="571"/>
        <end position="594"/>
    </location>
</feature>
<dbReference type="HOGENOM" id="CLU_455839_0_0_1"/>
<feature type="transmembrane region" description="Helical" evidence="1">
    <location>
        <begin position="444"/>
        <end position="468"/>
    </location>
</feature>
<name>A7SN52_NEMVE</name>
<dbReference type="Gene3D" id="3.20.20.70">
    <property type="entry name" value="Aldolase class I"/>
    <property type="match status" value="1"/>
</dbReference>
<dbReference type="OMA" id="PAMQDEF"/>
<keyword evidence="1" id="KW-0472">Membrane</keyword>
<keyword evidence="3" id="KW-1185">Reference proteome</keyword>
<evidence type="ECO:0000313" key="2">
    <source>
        <dbReference type="EMBL" id="EDO34854.1"/>
    </source>
</evidence>
<keyword evidence="1" id="KW-1133">Transmembrane helix</keyword>
<accession>A7SN52</accession>
<dbReference type="Proteomes" id="UP000001593">
    <property type="component" value="Unassembled WGS sequence"/>
</dbReference>